<dbReference type="STRING" id="946078.GA0070622_1193"/>
<reference evidence="2" key="1">
    <citation type="submission" date="2016-06" db="EMBL/GenBank/DDBJ databases">
        <authorList>
            <person name="Varghese N."/>
            <person name="Submissions Spin"/>
        </authorList>
    </citation>
    <scope>NUCLEOTIDE SEQUENCE [LARGE SCALE GENOMIC DNA]</scope>
    <source>
        <strain evidence="2">DSM 45794</strain>
    </source>
</reference>
<evidence type="ECO:0000313" key="2">
    <source>
        <dbReference type="Proteomes" id="UP000199558"/>
    </source>
</evidence>
<dbReference type="Proteomes" id="UP000199558">
    <property type="component" value="Unassembled WGS sequence"/>
</dbReference>
<keyword evidence="2" id="KW-1185">Reference proteome</keyword>
<accession>A0A1A9B545</accession>
<protein>
    <recommendedName>
        <fullName evidence="3">Phage protein, HK97 gp10 family</fullName>
    </recommendedName>
</protein>
<sequence length="129" mass="13878">MTVTIDSDGVARLRVTLDRAASEAPDEAGKVVEKGALNIKNGMRRRVGGIAHAPAYPAAITYDRSAGFRGPEAEIGPDKKRRQGALGNILNYGTVKNAPISHVEPAADEELPRFEKAMEDLAVRLLEDL</sequence>
<dbReference type="AlphaFoldDB" id="A0A1A9B545"/>
<evidence type="ECO:0008006" key="3">
    <source>
        <dbReference type="Google" id="ProtNLM"/>
    </source>
</evidence>
<evidence type="ECO:0000313" key="1">
    <source>
        <dbReference type="EMBL" id="SBT64223.1"/>
    </source>
</evidence>
<dbReference type="OrthoDB" id="3233584at2"/>
<organism evidence="1 2">
    <name type="scientific">Micromonospora sediminicola</name>
    <dbReference type="NCBI Taxonomy" id="946078"/>
    <lineage>
        <taxon>Bacteria</taxon>
        <taxon>Bacillati</taxon>
        <taxon>Actinomycetota</taxon>
        <taxon>Actinomycetes</taxon>
        <taxon>Micromonosporales</taxon>
        <taxon>Micromonosporaceae</taxon>
        <taxon>Micromonospora</taxon>
    </lineage>
</organism>
<dbReference type="RefSeq" id="WP_091569703.1">
    <property type="nucleotide sequence ID" value="NZ_FLRH01000003.1"/>
</dbReference>
<dbReference type="EMBL" id="FLRH01000003">
    <property type="protein sequence ID" value="SBT64223.1"/>
    <property type="molecule type" value="Genomic_DNA"/>
</dbReference>
<proteinExistence type="predicted"/>
<gene>
    <name evidence="1" type="ORF">GA0070622_1193</name>
</gene>
<name>A0A1A9B545_9ACTN</name>